<feature type="compositionally biased region" description="Low complexity" evidence="1">
    <location>
        <begin position="239"/>
        <end position="248"/>
    </location>
</feature>
<evidence type="ECO:0000256" key="1">
    <source>
        <dbReference type="SAM" id="MobiDB-lite"/>
    </source>
</evidence>
<keyword evidence="3" id="KW-1185">Reference proteome</keyword>
<dbReference type="Proteomes" id="UP001446871">
    <property type="component" value="Unassembled WGS sequence"/>
</dbReference>
<feature type="compositionally biased region" description="Low complexity" evidence="1">
    <location>
        <begin position="151"/>
        <end position="161"/>
    </location>
</feature>
<dbReference type="Gene3D" id="1.25.40.10">
    <property type="entry name" value="Tetratricopeptide repeat domain"/>
    <property type="match status" value="1"/>
</dbReference>
<feature type="region of interest" description="Disordered" evidence="1">
    <location>
        <begin position="191"/>
        <end position="258"/>
    </location>
</feature>
<comment type="caution">
    <text evidence="2">The sequence shown here is derived from an EMBL/GenBank/DDBJ whole genome shotgun (WGS) entry which is preliminary data.</text>
</comment>
<accession>A0ABR1WJP7</accession>
<dbReference type="SMART" id="SM00671">
    <property type="entry name" value="SEL1"/>
    <property type="match status" value="3"/>
</dbReference>
<dbReference type="PANTHER" id="PTHR43628:SF1">
    <property type="entry name" value="CHITIN SYNTHASE REGULATORY FACTOR 2-RELATED"/>
    <property type="match status" value="1"/>
</dbReference>
<proteinExistence type="predicted"/>
<dbReference type="Pfam" id="PF08238">
    <property type="entry name" value="Sel1"/>
    <property type="match status" value="3"/>
</dbReference>
<dbReference type="PANTHER" id="PTHR43628">
    <property type="entry name" value="ACTIVATOR OF C KINASE PROTEIN 1-RELATED"/>
    <property type="match status" value="1"/>
</dbReference>
<evidence type="ECO:0000313" key="3">
    <source>
        <dbReference type="Proteomes" id="UP001446871"/>
    </source>
</evidence>
<sequence>MGLRDMLKKKDRLAEGYSADAETTVNKLAAPEFTFIRTDTHTEERIFPPSTPQDEYLTAKDSFPAAPAATKPRRSLDVFKSRSRGSSSASVKDDSSNSSNKEATAAAAVPPTSPLLPQAQQQQQQAQPQPQTLRPKETVGRRLSHRLHIGTSSTPRRTSTSEFVPENLPTINLPPDAAEPEWEARATILAHQTEQARSRSGSVTPSPLVEKANPYELPPLDIGATYNGSNSGDRGINGTSGTTTAAAGNDPRPITTRKVSSQQIDADIQEAIRLHEEGMLEQSTVKFGILADPNGANNPLSQVLYGLALRHGWGCTPDPGRAITFLSAAASNAALIEDLALKAGMKKGGAAKGELVLAIFELANCFRHGWGIPKDSVAAKQYYETAANLGDTDAMNEVAWCYVEGFGCKKDKYSAAKYYRLAEKNGNKTLGNTWIWKDKYNPPDANGGGGGKSKK</sequence>
<dbReference type="InterPro" id="IPR011990">
    <property type="entry name" value="TPR-like_helical_dom_sf"/>
</dbReference>
<feature type="compositionally biased region" description="Low complexity" evidence="1">
    <location>
        <begin position="84"/>
        <end position="131"/>
    </location>
</feature>
<dbReference type="InterPro" id="IPR052945">
    <property type="entry name" value="Mitotic_Regulator"/>
</dbReference>
<protein>
    <submittedName>
        <fullName evidence="2">Uncharacterized protein</fullName>
    </submittedName>
</protein>
<dbReference type="SUPFAM" id="SSF81901">
    <property type="entry name" value="HCP-like"/>
    <property type="match status" value="1"/>
</dbReference>
<dbReference type="EMBL" id="JAQQWM010000001">
    <property type="protein sequence ID" value="KAK8083739.1"/>
    <property type="molecule type" value="Genomic_DNA"/>
</dbReference>
<name>A0ABR1WJP7_9PEZI</name>
<gene>
    <name evidence="2" type="ORF">PG996_002520</name>
</gene>
<reference evidence="2 3" key="1">
    <citation type="submission" date="2023-01" db="EMBL/GenBank/DDBJ databases">
        <title>Analysis of 21 Apiospora genomes using comparative genomics revels a genus with tremendous synthesis potential of carbohydrate active enzymes and secondary metabolites.</title>
        <authorList>
            <person name="Sorensen T."/>
        </authorList>
    </citation>
    <scope>NUCLEOTIDE SEQUENCE [LARGE SCALE GENOMIC DNA]</scope>
    <source>
        <strain evidence="2 3">CBS 83171</strain>
    </source>
</reference>
<evidence type="ECO:0000313" key="2">
    <source>
        <dbReference type="EMBL" id="KAK8083739.1"/>
    </source>
</evidence>
<organism evidence="2 3">
    <name type="scientific">Apiospora saccharicola</name>
    <dbReference type="NCBI Taxonomy" id="335842"/>
    <lineage>
        <taxon>Eukaryota</taxon>
        <taxon>Fungi</taxon>
        <taxon>Dikarya</taxon>
        <taxon>Ascomycota</taxon>
        <taxon>Pezizomycotina</taxon>
        <taxon>Sordariomycetes</taxon>
        <taxon>Xylariomycetidae</taxon>
        <taxon>Amphisphaeriales</taxon>
        <taxon>Apiosporaceae</taxon>
        <taxon>Apiospora</taxon>
    </lineage>
</organism>
<feature type="region of interest" description="Disordered" evidence="1">
    <location>
        <begin position="39"/>
        <end position="177"/>
    </location>
</feature>
<feature type="compositionally biased region" description="Polar residues" evidence="1">
    <location>
        <begin position="191"/>
        <end position="205"/>
    </location>
</feature>
<dbReference type="InterPro" id="IPR006597">
    <property type="entry name" value="Sel1-like"/>
</dbReference>